<dbReference type="EMBL" id="JBHSMC010000013">
    <property type="protein sequence ID" value="MFC5464936.1"/>
    <property type="molecule type" value="Genomic_DNA"/>
</dbReference>
<dbReference type="RefSeq" id="WP_382350544.1">
    <property type="nucleotide sequence ID" value="NZ_JBHSMC010000013.1"/>
</dbReference>
<feature type="compositionally biased region" description="Acidic residues" evidence="1">
    <location>
        <begin position="54"/>
        <end position="64"/>
    </location>
</feature>
<feature type="compositionally biased region" description="Basic and acidic residues" evidence="1">
    <location>
        <begin position="26"/>
        <end position="40"/>
    </location>
</feature>
<gene>
    <name evidence="2" type="ORF">ACFPM4_09245</name>
</gene>
<accession>A0ABW0LI60</accession>
<proteinExistence type="predicted"/>
<dbReference type="Proteomes" id="UP001596147">
    <property type="component" value="Unassembled WGS sequence"/>
</dbReference>
<reference evidence="3" key="1">
    <citation type="journal article" date="2019" name="Int. J. Syst. Evol. Microbiol.">
        <title>The Global Catalogue of Microorganisms (GCM) 10K type strain sequencing project: providing services to taxonomists for standard genome sequencing and annotation.</title>
        <authorList>
            <consortium name="The Broad Institute Genomics Platform"/>
            <consortium name="The Broad Institute Genome Sequencing Center for Infectious Disease"/>
            <person name="Wu L."/>
            <person name="Ma J."/>
        </authorList>
    </citation>
    <scope>NUCLEOTIDE SEQUENCE [LARGE SCALE GENOMIC DNA]</scope>
    <source>
        <strain evidence="3">CGMCC 1.12237</strain>
    </source>
</reference>
<organism evidence="2 3">
    <name type="scientific">Lederbergia graminis</name>
    <dbReference type="NCBI Taxonomy" id="735518"/>
    <lineage>
        <taxon>Bacteria</taxon>
        <taxon>Bacillati</taxon>
        <taxon>Bacillota</taxon>
        <taxon>Bacilli</taxon>
        <taxon>Bacillales</taxon>
        <taxon>Bacillaceae</taxon>
        <taxon>Lederbergia</taxon>
    </lineage>
</organism>
<comment type="caution">
    <text evidence="2">The sequence shown here is derived from an EMBL/GenBank/DDBJ whole genome shotgun (WGS) entry which is preliminary data.</text>
</comment>
<keyword evidence="3" id="KW-1185">Reference proteome</keyword>
<protein>
    <submittedName>
        <fullName evidence="2">Uncharacterized protein</fullName>
    </submittedName>
</protein>
<evidence type="ECO:0000256" key="1">
    <source>
        <dbReference type="SAM" id="MobiDB-lite"/>
    </source>
</evidence>
<name>A0ABW0LI60_9BACI</name>
<feature type="region of interest" description="Disordered" evidence="1">
    <location>
        <begin position="26"/>
        <end position="64"/>
    </location>
</feature>
<evidence type="ECO:0000313" key="2">
    <source>
        <dbReference type="EMBL" id="MFC5464936.1"/>
    </source>
</evidence>
<sequence>MSSNRKGKEIHVENLIIHAKNVEIIEDDRDRKHDRPRRNPWDSFWGRGPFGNQEDNDNESSDHR</sequence>
<evidence type="ECO:0000313" key="3">
    <source>
        <dbReference type="Proteomes" id="UP001596147"/>
    </source>
</evidence>